<dbReference type="EMBL" id="OY660875">
    <property type="protein sequence ID" value="CAJ1067988.1"/>
    <property type="molecule type" value="Genomic_DNA"/>
</dbReference>
<organism evidence="2 3">
    <name type="scientific">Xyrichtys novacula</name>
    <name type="common">Pearly razorfish</name>
    <name type="synonym">Hemipteronotus novacula</name>
    <dbReference type="NCBI Taxonomy" id="13765"/>
    <lineage>
        <taxon>Eukaryota</taxon>
        <taxon>Metazoa</taxon>
        <taxon>Chordata</taxon>
        <taxon>Craniata</taxon>
        <taxon>Vertebrata</taxon>
        <taxon>Euteleostomi</taxon>
        <taxon>Actinopterygii</taxon>
        <taxon>Neopterygii</taxon>
        <taxon>Teleostei</taxon>
        <taxon>Neoteleostei</taxon>
        <taxon>Acanthomorphata</taxon>
        <taxon>Eupercaria</taxon>
        <taxon>Labriformes</taxon>
        <taxon>Labridae</taxon>
        <taxon>Xyrichtys</taxon>
    </lineage>
</organism>
<dbReference type="AlphaFoldDB" id="A0AAV1G5Y4"/>
<name>A0AAV1G5Y4_XYRNO</name>
<evidence type="ECO:0000256" key="1">
    <source>
        <dbReference type="SAM" id="MobiDB-lite"/>
    </source>
</evidence>
<proteinExistence type="predicted"/>
<feature type="region of interest" description="Disordered" evidence="1">
    <location>
        <begin position="1"/>
        <end position="23"/>
    </location>
</feature>
<dbReference type="Proteomes" id="UP001178508">
    <property type="component" value="Chromosome 12"/>
</dbReference>
<feature type="region of interest" description="Disordered" evidence="1">
    <location>
        <begin position="162"/>
        <end position="232"/>
    </location>
</feature>
<keyword evidence="3" id="KW-1185">Reference proteome</keyword>
<reference evidence="2" key="1">
    <citation type="submission" date="2023-08" db="EMBL/GenBank/DDBJ databases">
        <authorList>
            <person name="Alioto T."/>
            <person name="Alioto T."/>
            <person name="Gomez Garrido J."/>
        </authorList>
    </citation>
    <scope>NUCLEOTIDE SEQUENCE</scope>
</reference>
<evidence type="ECO:0000313" key="2">
    <source>
        <dbReference type="EMBL" id="CAJ1067988.1"/>
    </source>
</evidence>
<accession>A0AAV1G5Y4</accession>
<feature type="compositionally biased region" description="Polar residues" evidence="1">
    <location>
        <begin position="212"/>
        <end position="221"/>
    </location>
</feature>
<evidence type="ECO:0000313" key="3">
    <source>
        <dbReference type="Proteomes" id="UP001178508"/>
    </source>
</evidence>
<sequence>MLALMYRPNSSQRSVKDAALKQQPVSSVQDRIASLEGRLSAAVNTSRSSSALTPMIRPTPSLRTTSLQPSTGKEALFSQFTKDSARKTAWRENSEVFSRASVARLSAKPVWTSFRGPGPTAPLKPETKTGPSFPTVQQRTKLPVAQKGCETTELRVTYSKPPELHQRQNKVHKSKPFTPKRRLPDVSALGRPPAKPCRPPSDVMHQIRKTFPSLSTESGTKTPRTAAPPLPLRPCPGPPSDHAADLLDGDESYDDICTLNPPPLPKDALRGSIKRNIRNQEAHQWLTQEMEKYNCRNKFLQVEKSLVSVQSEGVMDEYDDIGALADVCRFPPLPQKTSDGDENVYEVPYSAPPLMNRLCL</sequence>
<feature type="compositionally biased region" description="Polar residues" evidence="1">
    <location>
        <begin position="129"/>
        <end position="138"/>
    </location>
</feature>
<gene>
    <name evidence="2" type="ORF">XNOV1_A024971</name>
</gene>
<feature type="compositionally biased region" description="Basic residues" evidence="1">
    <location>
        <begin position="167"/>
        <end position="181"/>
    </location>
</feature>
<feature type="region of interest" description="Disordered" evidence="1">
    <location>
        <begin position="43"/>
        <end position="69"/>
    </location>
</feature>
<protein>
    <submittedName>
        <fullName evidence="2">FYN-binding protein 1-like</fullName>
    </submittedName>
</protein>
<feature type="compositionally biased region" description="Polar residues" evidence="1">
    <location>
        <begin position="43"/>
        <end position="52"/>
    </location>
</feature>
<feature type="region of interest" description="Disordered" evidence="1">
    <location>
        <begin position="113"/>
        <end position="138"/>
    </location>
</feature>